<dbReference type="Proteomes" id="UP000095651">
    <property type="component" value="Unassembled WGS sequence"/>
</dbReference>
<keyword evidence="5" id="KW-0808">Transferase</keyword>
<dbReference type="AlphaFoldDB" id="A0A174F1N9"/>
<dbReference type="GO" id="GO:0032259">
    <property type="term" value="P:methylation"/>
    <property type="evidence" value="ECO:0007669"/>
    <property type="project" value="UniProtKB-KW"/>
</dbReference>
<keyword evidence="1" id="KW-0805">Transcription regulation</keyword>
<feature type="domain" description="HTH araC/xylS-type" evidence="4">
    <location>
        <begin position="171"/>
        <end position="273"/>
    </location>
</feature>
<dbReference type="InterPro" id="IPR013096">
    <property type="entry name" value="Cupin_2"/>
</dbReference>
<reference evidence="5 6" key="1">
    <citation type="submission" date="2015-09" db="EMBL/GenBank/DDBJ databases">
        <authorList>
            <consortium name="Pathogen Informatics"/>
        </authorList>
    </citation>
    <scope>NUCLEOTIDE SEQUENCE [LARGE SCALE GENOMIC DNA]</scope>
    <source>
        <strain evidence="5 6">2789STDY5608850</strain>
    </source>
</reference>
<keyword evidence="5" id="KW-0489">Methyltransferase</keyword>
<dbReference type="InterPro" id="IPR018062">
    <property type="entry name" value="HTH_AraC-typ_CS"/>
</dbReference>
<evidence type="ECO:0000256" key="1">
    <source>
        <dbReference type="ARBA" id="ARBA00023015"/>
    </source>
</evidence>
<protein>
    <submittedName>
        <fullName evidence="5">AraC family transcriptional regulator</fullName>
        <ecNumber evidence="5">2.1.1.-</ecNumber>
    </submittedName>
</protein>
<dbReference type="EMBL" id="CYZE01000006">
    <property type="protein sequence ID" value="CUO42716.1"/>
    <property type="molecule type" value="Genomic_DNA"/>
</dbReference>
<evidence type="ECO:0000313" key="5">
    <source>
        <dbReference type="EMBL" id="CUO42716.1"/>
    </source>
</evidence>
<evidence type="ECO:0000256" key="3">
    <source>
        <dbReference type="ARBA" id="ARBA00023163"/>
    </source>
</evidence>
<dbReference type="Gene3D" id="2.60.120.10">
    <property type="entry name" value="Jelly Rolls"/>
    <property type="match status" value="1"/>
</dbReference>
<dbReference type="PROSITE" id="PS00041">
    <property type="entry name" value="HTH_ARAC_FAMILY_1"/>
    <property type="match status" value="1"/>
</dbReference>
<dbReference type="PRINTS" id="PR00032">
    <property type="entry name" value="HTHARAC"/>
</dbReference>
<dbReference type="InterPro" id="IPR037923">
    <property type="entry name" value="HTH-like"/>
</dbReference>
<dbReference type="SUPFAM" id="SSF51215">
    <property type="entry name" value="Regulatory protein AraC"/>
    <property type="match status" value="1"/>
</dbReference>
<proteinExistence type="predicted"/>
<dbReference type="InterPro" id="IPR018060">
    <property type="entry name" value="HTH_AraC"/>
</dbReference>
<dbReference type="Gene3D" id="1.10.10.60">
    <property type="entry name" value="Homeodomain-like"/>
    <property type="match status" value="2"/>
</dbReference>
<keyword evidence="2" id="KW-0238">DNA-binding</keyword>
<dbReference type="GO" id="GO:0043565">
    <property type="term" value="F:sequence-specific DNA binding"/>
    <property type="evidence" value="ECO:0007669"/>
    <property type="project" value="InterPro"/>
</dbReference>
<dbReference type="InterPro" id="IPR009057">
    <property type="entry name" value="Homeodomain-like_sf"/>
</dbReference>
<keyword evidence="3" id="KW-0804">Transcription</keyword>
<dbReference type="PROSITE" id="PS01124">
    <property type="entry name" value="HTH_ARAC_FAMILY_2"/>
    <property type="match status" value="1"/>
</dbReference>
<dbReference type="InterPro" id="IPR014710">
    <property type="entry name" value="RmlC-like_jellyroll"/>
</dbReference>
<sequence length="275" mass="32427">MDLKETLPYEKNSLLNMYWLSPGSYFLHWHHELEFMFVTKGTILYGVNQQLLKLEEGDFIIVTPGDIHWLQNNVGDGEVFMLVISREFLNHTFDARLFNTALFTKKTIAQNPDYAKIYPTLLELYDEYEHDKKTWSEELLRLNLQLLLYHCLRCLNDSIPLALSDHQSRETDVCRIIMDFFSTVSPMDYHLDKLADLLGYSPNHLCKVFRRIFHKSFYQYALEYKMHLAKEYLKKTDLSITEIAEKSGFSTIRAFNTAFKKAFGIPPGEFRRLHT</sequence>
<dbReference type="SMART" id="SM00342">
    <property type="entry name" value="HTH_ARAC"/>
    <property type="match status" value="1"/>
</dbReference>
<dbReference type="InterPro" id="IPR020449">
    <property type="entry name" value="Tscrpt_reg_AraC-type_HTH"/>
</dbReference>
<dbReference type="Pfam" id="PF12833">
    <property type="entry name" value="HTH_18"/>
    <property type="match status" value="1"/>
</dbReference>
<evidence type="ECO:0000313" key="6">
    <source>
        <dbReference type="Proteomes" id="UP000095651"/>
    </source>
</evidence>
<dbReference type="RefSeq" id="WP_055655944.1">
    <property type="nucleotide sequence ID" value="NZ_CABIXC010000006.1"/>
</dbReference>
<evidence type="ECO:0000256" key="2">
    <source>
        <dbReference type="ARBA" id="ARBA00023125"/>
    </source>
</evidence>
<evidence type="ECO:0000259" key="4">
    <source>
        <dbReference type="PROSITE" id="PS01124"/>
    </source>
</evidence>
<gene>
    <name evidence="5" type="primary">adaA_8</name>
    <name evidence="5" type="ORF">ERS852407_02784</name>
</gene>
<dbReference type="PANTHER" id="PTHR43280:SF2">
    <property type="entry name" value="HTH-TYPE TRANSCRIPTIONAL REGULATOR EXSA"/>
    <property type="match status" value="1"/>
</dbReference>
<dbReference type="Pfam" id="PF07883">
    <property type="entry name" value="Cupin_2"/>
    <property type="match status" value="1"/>
</dbReference>
<dbReference type="EC" id="2.1.1.-" evidence="5"/>
<dbReference type="SUPFAM" id="SSF46689">
    <property type="entry name" value="Homeodomain-like"/>
    <property type="match status" value="1"/>
</dbReference>
<dbReference type="GO" id="GO:0003700">
    <property type="term" value="F:DNA-binding transcription factor activity"/>
    <property type="evidence" value="ECO:0007669"/>
    <property type="project" value="InterPro"/>
</dbReference>
<dbReference type="GO" id="GO:0008168">
    <property type="term" value="F:methyltransferase activity"/>
    <property type="evidence" value="ECO:0007669"/>
    <property type="project" value="UniProtKB-KW"/>
</dbReference>
<organism evidence="5 6">
    <name type="scientific">Hungatella hathewayi</name>
    <dbReference type="NCBI Taxonomy" id="154046"/>
    <lineage>
        <taxon>Bacteria</taxon>
        <taxon>Bacillati</taxon>
        <taxon>Bacillota</taxon>
        <taxon>Clostridia</taxon>
        <taxon>Lachnospirales</taxon>
        <taxon>Lachnospiraceae</taxon>
        <taxon>Hungatella</taxon>
    </lineage>
</organism>
<accession>A0A174F1N9</accession>
<name>A0A174F1N9_9FIRM</name>
<dbReference type="PANTHER" id="PTHR43280">
    <property type="entry name" value="ARAC-FAMILY TRANSCRIPTIONAL REGULATOR"/>
    <property type="match status" value="1"/>
</dbReference>